<protein>
    <submittedName>
        <fullName evidence="2">Uncharacterized protein</fullName>
    </submittedName>
</protein>
<gene>
    <name evidence="2" type="ordered locus">Dvul_1036</name>
</gene>
<evidence type="ECO:0000313" key="2">
    <source>
        <dbReference type="EMBL" id="ABM28056.1"/>
    </source>
</evidence>
<evidence type="ECO:0000313" key="3">
    <source>
        <dbReference type="Proteomes" id="UP000009173"/>
    </source>
</evidence>
<keyword evidence="1" id="KW-0472">Membrane</keyword>
<proteinExistence type="predicted"/>
<keyword evidence="1" id="KW-0812">Transmembrane</keyword>
<name>A0A0H3A976_NITV4</name>
<accession>A0A0H3A976</accession>
<feature type="transmembrane region" description="Helical" evidence="1">
    <location>
        <begin position="28"/>
        <end position="50"/>
    </location>
</feature>
<dbReference type="EMBL" id="CP000527">
    <property type="protein sequence ID" value="ABM28056.1"/>
    <property type="molecule type" value="Genomic_DNA"/>
</dbReference>
<dbReference type="Proteomes" id="UP000009173">
    <property type="component" value="Chromosome"/>
</dbReference>
<dbReference type="AlphaFoldDB" id="A0A0H3A976"/>
<keyword evidence="1" id="KW-1133">Transmembrane helix</keyword>
<evidence type="ECO:0000256" key="1">
    <source>
        <dbReference type="SAM" id="Phobius"/>
    </source>
</evidence>
<dbReference type="KEGG" id="dvl:Dvul_1036"/>
<dbReference type="HOGENOM" id="CLU_125876_0_0_7"/>
<sequence>MQPSSPLPSGKRQEGGAFSLFHQHHIPLLLVFPVFYCYTAPVFPTLRGFVKMHKEGESMARIKTLAGAVLLVTTVTVPTAYASDVEDVVEVASDIVELIREVSGARHRYEDNRSESYRREWLEQRDRLEELRTDEISRLAGVSRGAIRDMRSRDYGWDAICDIYHINPKRIGLKAHQGRDDDDD</sequence>
<organism evidence="2 3">
    <name type="scientific">Nitratidesulfovibrio vulgaris (strain DP4)</name>
    <name type="common">Desulfovibrio vulgaris</name>
    <dbReference type="NCBI Taxonomy" id="391774"/>
    <lineage>
        <taxon>Bacteria</taxon>
        <taxon>Pseudomonadati</taxon>
        <taxon>Thermodesulfobacteriota</taxon>
        <taxon>Desulfovibrionia</taxon>
        <taxon>Desulfovibrionales</taxon>
        <taxon>Desulfovibrionaceae</taxon>
        <taxon>Nitratidesulfovibrio</taxon>
    </lineage>
</organism>
<reference evidence="3" key="1">
    <citation type="journal article" date="2009" name="Environ. Microbiol.">
        <title>Contribution of mobile genetic elements to Desulfovibrio vulgaris genome plasticity.</title>
        <authorList>
            <person name="Walker C.B."/>
            <person name="Stolyar S."/>
            <person name="Chivian D."/>
            <person name="Pinel N."/>
            <person name="Gabster J.A."/>
            <person name="Dehal P.S."/>
            <person name="He Z."/>
            <person name="Yang Z.K."/>
            <person name="Yen H.C."/>
            <person name="Zhou J."/>
            <person name="Wall J.D."/>
            <person name="Hazen T.C."/>
            <person name="Arkin A.P."/>
            <person name="Stahl D.A."/>
        </authorList>
    </citation>
    <scope>NUCLEOTIDE SEQUENCE [LARGE SCALE GENOMIC DNA]</scope>
    <source>
        <strain evidence="3">DP4</strain>
    </source>
</reference>